<organism evidence="2">
    <name type="scientific">uncultured Paludibacter sp</name>
    <dbReference type="NCBI Taxonomy" id="497635"/>
    <lineage>
        <taxon>Bacteria</taxon>
        <taxon>Pseudomonadati</taxon>
        <taxon>Bacteroidota</taxon>
        <taxon>Bacteroidia</taxon>
        <taxon>Bacteroidales</taxon>
        <taxon>Paludibacteraceae</taxon>
        <taxon>Paludibacter</taxon>
        <taxon>environmental samples</taxon>
    </lineage>
</organism>
<evidence type="ECO:0000259" key="1">
    <source>
        <dbReference type="Pfam" id="PF08818"/>
    </source>
</evidence>
<dbReference type="InterPro" id="IPR014922">
    <property type="entry name" value="YdhG-like"/>
</dbReference>
<dbReference type="Gene3D" id="3.90.1150.200">
    <property type="match status" value="1"/>
</dbReference>
<reference evidence="2" key="1">
    <citation type="submission" date="2018-07" db="EMBL/GenBank/DDBJ databases">
        <authorList>
            <consortium name="Genoscope - CEA"/>
            <person name="William W."/>
        </authorList>
    </citation>
    <scope>NUCLEOTIDE SEQUENCE</scope>
    <source>
        <strain evidence="2">IK1</strain>
    </source>
</reference>
<dbReference type="SUPFAM" id="SSF159888">
    <property type="entry name" value="YdhG-like"/>
    <property type="match status" value="1"/>
</dbReference>
<gene>
    <name evidence="2" type="ORF">TRIP_D440329</name>
</gene>
<dbReference type="AlphaFoldDB" id="A0A653AK90"/>
<sequence length="127" mass="14683">MEKTIEKPLSIGQYIFSQPREIQPLLQKMREIIKNVAPEAVEVISYSMPAFKFHGKILCYFAAHKNHIGFYATPSANIFFAEELKDYKTSKGTIQFPYEKPLPYNLIEKIVLYKANELLISAPKKKK</sequence>
<accession>A0A653AK90</accession>
<evidence type="ECO:0000313" key="2">
    <source>
        <dbReference type="EMBL" id="VBB48311.1"/>
    </source>
</evidence>
<name>A0A653AK90_9BACT</name>
<protein>
    <recommendedName>
        <fullName evidence="1">YdhG-like domain-containing protein</fullName>
    </recommendedName>
</protein>
<dbReference type="Pfam" id="PF08818">
    <property type="entry name" value="DUF1801"/>
    <property type="match status" value="1"/>
</dbReference>
<feature type="domain" description="YdhG-like" evidence="1">
    <location>
        <begin position="24"/>
        <end position="111"/>
    </location>
</feature>
<dbReference type="EMBL" id="UPXZ01000039">
    <property type="protein sequence ID" value="VBB48311.1"/>
    <property type="molecule type" value="Genomic_DNA"/>
</dbReference>
<proteinExistence type="predicted"/>